<feature type="region of interest" description="Disordered" evidence="1">
    <location>
        <begin position="1"/>
        <end position="63"/>
    </location>
</feature>
<organism evidence="3 4">
    <name type="scientific">Histidinibacterium aquaticum</name>
    <dbReference type="NCBI Taxonomy" id="2613962"/>
    <lineage>
        <taxon>Bacteria</taxon>
        <taxon>Pseudomonadati</taxon>
        <taxon>Pseudomonadota</taxon>
        <taxon>Alphaproteobacteria</taxon>
        <taxon>Rhodobacterales</taxon>
        <taxon>Paracoccaceae</taxon>
        <taxon>Histidinibacterium</taxon>
    </lineage>
</organism>
<evidence type="ECO:0000259" key="2">
    <source>
        <dbReference type="PROSITE" id="PS51664"/>
    </source>
</evidence>
<dbReference type="Gene3D" id="3.30.1330.230">
    <property type="match status" value="1"/>
</dbReference>
<keyword evidence="4" id="KW-1185">Reference proteome</keyword>
<sequence length="449" mass="47943">MRRRRPSLTSCRSKSRPAPSRLPMSRRSAMPPETPVQRISAMPPMPGTEPRPAPKRWEQRTRPPDETLAALTPLYDEMGISRIADLTDLDRIGIPVAQAVRPYGLSLSVAQGKGTSLAAAMASAAMEAAEGWHAECVDLTRRVASLREAMPGVDPGDLPVRGCLDPDVQLSFVAGVNLLDGALAWLPSDLVHKDFTRPPEHPAFRRSTNGLASGNTRAEAIAAALHEVVERDATAAFEASGEAARRVSRVSVASVADRSRVLAELIGRIRSAGLHLWLYDMTHALGVPAYRADIAEVSSSGDGGAPVRRVHAGRGCSLCPVTAATRAITEAAQSRLTEIAGSRDDLAADAYAPPVTGNLFRGLAEIASALELRPRPFDRVDESGPCAEEDVARLCARLSDHGYSRVLCADLSRPGWPIHVVRVIVPGLGFLDGHLPRLAGSNRTAAHAE</sequence>
<protein>
    <recommendedName>
        <fullName evidence="2">YcaO domain-containing protein</fullName>
    </recommendedName>
</protein>
<dbReference type="PANTHER" id="PTHR37809">
    <property type="entry name" value="RIBOSOMAL PROTEIN S12 METHYLTHIOTRANSFERASE ACCESSORY FACTOR YCAO"/>
    <property type="match status" value="1"/>
</dbReference>
<name>A0A5J5GMW1_9RHOB</name>
<evidence type="ECO:0000256" key="1">
    <source>
        <dbReference type="SAM" id="MobiDB-lite"/>
    </source>
</evidence>
<evidence type="ECO:0000313" key="3">
    <source>
        <dbReference type="EMBL" id="KAA9009480.1"/>
    </source>
</evidence>
<dbReference type="PROSITE" id="PS51664">
    <property type="entry name" value="YCAO"/>
    <property type="match status" value="1"/>
</dbReference>
<dbReference type="NCBIfam" id="TIGR00702">
    <property type="entry name" value="YcaO-type kinase domain"/>
    <property type="match status" value="1"/>
</dbReference>
<proteinExistence type="predicted"/>
<dbReference type="Proteomes" id="UP000326554">
    <property type="component" value="Unassembled WGS sequence"/>
</dbReference>
<comment type="caution">
    <text evidence="3">The sequence shown here is derived from an EMBL/GenBank/DDBJ whole genome shotgun (WGS) entry which is preliminary data.</text>
</comment>
<dbReference type="InterPro" id="IPR003776">
    <property type="entry name" value="YcaO-like_dom"/>
</dbReference>
<dbReference type="Pfam" id="PF02624">
    <property type="entry name" value="YcaO"/>
    <property type="match status" value="1"/>
</dbReference>
<evidence type="ECO:0000313" key="4">
    <source>
        <dbReference type="Proteomes" id="UP000326554"/>
    </source>
</evidence>
<dbReference type="EMBL" id="VYQE01000002">
    <property type="protein sequence ID" value="KAA9009480.1"/>
    <property type="molecule type" value="Genomic_DNA"/>
</dbReference>
<accession>A0A5J5GMW1</accession>
<reference evidence="3 4" key="1">
    <citation type="submission" date="2019-09" db="EMBL/GenBank/DDBJ databases">
        <authorList>
            <person name="Park J.-S."/>
            <person name="Choi H.-J."/>
        </authorList>
    </citation>
    <scope>NUCLEOTIDE SEQUENCE [LARGE SCALE GENOMIC DNA]</scope>
    <source>
        <strain evidence="3 4">176SS1-4</strain>
    </source>
</reference>
<gene>
    <name evidence="3" type="ORF">F3S47_09580</name>
</gene>
<feature type="domain" description="YcaO" evidence="2">
    <location>
        <begin position="112"/>
        <end position="449"/>
    </location>
</feature>
<dbReference type="PANTHER" id="PTHR37809:SF1">
    <property type="entry name" value="RIBOSOMAL PROTEIN S12 METHYLTHIOTRANSFERASE ACCESSORY FACTOR YCAO"/>
    <property type="match status" value="1"/>
</dbReference>
<dbReference type="AlphaFoldDB" id="A0A5J5GMW1"/>